<dbReference type="GO" id="GO:0007165">
    <property type="term" value="P:signal transduction"/>
    <property type="evidence" value="ECO:0007669"/>
    <property type="project" value="UniProtKB-KW"/>
</dbReference>
<dbReference type="PANTHER" id="PTHR32089">
    <property type="entry name" value="METHYL-ACCEPTING CHEMOTAXIS PROTEIN MCPB"/>
    <property type="match status" value="1"/>
</dbReference>
<comment type="subcellular location">
    <subcellularLocation>
        <location evidence="1">Cell membrane</location>
    </subcellularLocation>
</comment>
<keyword evidence="5 11" id="KW-0812">Transmembrane</keyword>
<dbReference type="GO" id="GO:0006935">
    <property type="term" value="P:chemotaxis"/>
    <property type="evidence" value="ECO:0007669"/>
    <property type="project" value="UniProtKB-KW"/>
</dbReference>
<feature type="transmembrane region" description="Helical" evidence="11">
    <location>
        <begin position="27"/>
        <end position="46"/>
    </location>
</feature>
<gene>
    <name evidence="13" type="ORF">CEG18_21345</name>
</gene>
<keyword evidence="7 11" id="KW-0472">Membrane</keyword>
<comment type="similarity">
    <text evidence="9">Belongs to the methyl-accepting chemotaxis (MCP) protein family.</text>
</comment>
<keyword evidence="2" id="KW-1003">Cell membrane</keyword>
<evidence type="ECO:0000256" key="1">
    <source>
        <dbReference type="ARBA" id="ARBA00004236"/>
    </source>
</evidence>
<evidence type="ECO:0000256" key="8">
    <source>
        <dbReference type="ARBA" id="ARBA00023224"/>
    </source>
</evidence>
<dbReference type="STRING" id="46680.GCA_000807755_06052"/>
<dbReference type="PROSITE" id="PS50111">
    <property type="entry name" value="CHEMOTAXIS_TRANSDUC_2"/>
    <property type="match status" value="1"/>
</dbReference>
<keyword evidence="4" id="KW-0145">Chemotaxis</keyword>
<evidence type="ECO:0000256" key="2">
    <source>
        <dbReference type="ARBA" id="ARBA00022475"/>
    </source>
</evidence>
<evidence type="ECO:0000256" key="10">
    <source>
        <dbReference type="PROSITE-ProRule" id="PRU00284"/>
    </source>
</evidence>
<keyword evidence="3" id="KW-0488">Methylation</keyword>
<keyword evidence="6 11" id="KW-1133">Transmembrane helix</keyword>
<dbReference type="eggNOG" id="COG0840">
    <property type="taxonomic scope" value="Bacteria"/>
</dbReference>
<dbReference type="PRINTS" id="PR00260">
    <property type="entry name" value="CHEMTRNSDUCR"/>
</dbReference>
<evidence type="ECO:0000256" key="5">
    <source>
        <dbReference type="ARBA" id="ARBA00022692"/>
    </source>
</evidence>
<evidence type="ECO:0000256" key="4">
    <source>
        <dbReference type="ARBA" id="ARBA00022500"/>
    </source>
</evidence>
<evidence type="ECO:0000256" key="6">
    <source>
        <dbReference type="ARBA" id="ARBA00022989"/>
    </source>
</evidence>
<protein>
    <submittedName>
        <fullName evidence="13">Chemotaxis transducer</fullName>
    </submittedName>
</protein>
<dbReference type="InterPro" id="IPR004090">
    <property type="entry name" value="Chemotax_Me-accpt_rcpt"/>
</dbReference>
<dbReference type="GO" id="GO:0005886">
    <property type="term" value="C:plasma membrane"/>
    <property type="evidence" value="ECO:0007669"/>
    <property type="project" value="UniProtKB-SubCell"/>
</dbReference>
<dbReference type="SMART" id="SM00283">
    <property type="entry name" value="MA"/>
    <property type="match status" value="1"/>
</dbReference>
<comment type="caution">
    <text evidence="13">The sequence shown here is derived from an EMBL/GenBank/DDBJ whole genome shotgun (WGS) entry which is preliminary data.</text>
</comment>
<dbReference type="GO" id="GO:0004888">
    <property type="term" value="F:transmembrane signaling receptor activity"/>
    <property type="evidence" value="ECO:0007669"/>
    <property type="project" value="InterPro"/>
</dbReference>
<organism evidence="13 14">
    <name type="scientific">Pseudomonas nitroreducens</name>
    <dbReference type="NCBI Taxonomy" id="46680"/>
    <lineage>
        <taxon>Bacteria</taxon>
        <taxon>Pseudomonadati</taxon>
        <taxon>Pseudomonadota</taxon>
        <taxon>Gammaproteobacteria</taxon>
        <taxon>Pseudomonadales</taxon>
        <taxon>Pseudomonadaceae</taxon>
        <taxon>Pseudomonas</taxon>
    </lineage>
</organism>
<dbReference type="Gene3D" id="1.10.287.950">
    <property type="entry name" value="Methyl-accepting chemotaxis protein"/>
    <property type="match status" value="1"/>
</dbReference>
<evidence type="ECO:0000256" key="11">
    <source>
        <dbReference type="SAM" id="Phobius"/>
    </source>
</evidence>
<name>A0A246F5W8_PSENT</name>
<dbReference type="Pfam" id="PF00015">
    <property type="entry name" value="MCPsignal"/>
    <property type="match status" value="1"/>
</dbReference>
<dbReference type="EMBL" id="NJBA01000008">
    <property type="protein sequence ID" value="OWP48572.1"/>
    <property type="molecule type" value="Genomic_DNA"/>
</dbReference>
<feature type="domain" description="Methyl-accepting transducer" evidence="12">
    <location>
        <begin position="178"/>
        <end position="329"/>
    </location>
</feature>
<evidence type="ECO:0000256" key="7">
    <source>
        <dbReference type="ARBA" id="ARBA00023136"/>
    </source>
</evidence>
<dbReference type="InterPro" id="IPR004089">
    <property type="entry name" value="MCPsignal_dom"/>
</dbReference>
<dbReference type="PANTHER" id="PTHR32089:SF120">
    <property type="entry name" value="METHYL-ACCEPTING CHEMOTAXIS PROTEIN TLPQ"/>
    <property type="match status" value="1"/>
</dbReference>
<keyword evidence="8 10" id="KW-0807">Transducer</keyword>
<evidence type="ECO:0000256" key="3">
    <source>
        <dbReference type="ARBA" id="ARBA00022481"/>
    </source>
</evidence>
<evidence type="ECO:0000313" key="13">
    <source>
        <dbReference type="EMBL" id="OWP48572.1"/>
    </source>
</evidence>
<evidence type="ECO:0000259" key="12">
    <source>
        <dbReference type="PROSITE" id="PS50111"/>
    </source>
</evidence>
<dbReference type="SUPFAM" id="SSF58104">
    <property type="entry name" value="Methyl-accepting chemotaxis protein (MCP) signaling domain"/>
    <property type="match status" value="1"/>
</dbReference>
<proteinExistence type="inferred from homology"/>
<accession>A0A246F5W8</accession>
<evidence type="ECO:0000313" key="14">
    <source>
        <dbReference type="Proteomes" id="UP000198145"/>
    </source>
</evidence>
<dbReference type="AlphaFoldDB" id="A0A246F5W8"/>
<evidence type="ECO:0000256" key="9">
    <source>
        <dbReference type="ARBA" id="ARBA00029447"/>
    </source>
</evidence>
<sequence length="395" mass="43259">MRDSQLNPQAVQGTGPDWPRRLVIQSLPWIVVAALCAVGVPFWWMLPVGWISSLVLSSLLRGAGRTGTDAPAAAPHSDELPQWRPVQEAVEGHLGSLNGHAHQIDNLLHQAIRQLTDSFHALAERIDTQRGLSHSLIERYDGRGHLDDDIDFQRFIHATQETLGLFVEATLETSRTSQQLVERMDRVTHKIAEILQSTQDMDAIAKQTNLLALNAAIEAARAGESGRGFAVVADEVRALSTRSTHFSQAIREHVDVVYREIKDAEGAISQLADKDMTFALDSRKKIQTMLDDLDAMNQHTVKVVQELDRISLEVGEGVNAAVTALQFQDMSSQLIGQIGKHSARLGALAVGLGALDGRPPGEWGERLRKEVTELGRPLSNPVAQTSLSAGEVELF</sequence>
<reference evidence="13 14" key="1">
    <citation type="submission" date="2017-06" db="EMBL/GenBank/DDBJ databases">
        <title>Draft genome of Pseudomonas nitroreducens DF05.</title>
        <authorList>
            <person name="Iyer R."/>
        </authorList>
    </citation>
    <scope>NUCLEOTIDE SEQUENCE [LARGE SCALE GENOMIC DNA]</scope>
    <source>
        <strain evidence="13 14">DF05</strain>
    </source>
</reference>
<dbReference type="Proteomes" id="UP000198145">
    <property type="component" value="Unassembled WGS sequence"/>
</dbReference>